<evidence type="ECO:0000256" key="2">
    <source>
        <dbReference type="SAM" id="MobiDB-lite"/>
    </source>
</evidence>
<dbReference type="GO" id="GO:0000492">
    <property type="term" value="P:box C/D snoRNP assembly"/>
    <property type="evidence" value="ECO:0007669"/>
    <property type="project" value="TreeGrafter"/>
</dbReference>
<name>A0A8S1AKN7_ARCPL</name>
<evidence type="ECO:0000259" key="3">
    <source>
        <dbReference type="PROSITE" id="PS50157"/>
    </source>
</evidence>
<gene>
    <name evidence="4" type="ORF">APLA_LOCUS12483</name>
</gene>
<dbReference type="EMBL" id="CADEBC010000540">
    <property type="protein sequence ID" value="CAB3250030.1"/>
    <property type="molecule type" value="Genomic_DNA"/>
</dbReference>
<evidence type="ECO:0000313" key="5">
    <source>
        <dbReference type="Proteomes" id="UP000494106"/>
    </source>
</evidence>
<keyword evidence="5" id="KW-1185">Reference proteome</keyword>
<dbReference type="Pfam" id="PF10453">
    <property type="entry name" value="NUFIP1"/>
    <property type="match status" value="1"/>
</dbReference>
<dbReference type="PROSITE" id="PS00028">
    <property type="entry name" value="ZINC_FINGER_C2H2_1"/>
    <property type="match status" value="1"/>
</dbReference>
<dbReference type="InterPro" id="IPR019496">
    <property type="entry name" value="NUFIP1_cons_dom"/>
</dbReference>
<feature type="region of interest" description="Disordered" evidence="2">
    <location>
        <begin position="365"/>
        <end position="388"/>
    </location>
</feature>
<dbReference type="GO" id="GO:0003723">
    <property type="term" value="F:RNA binding"/>
    <property type="evidence" value="ECO:0007669"/>
    <property type="project" value="InterPro"/>
</dbReference>
<feature type="region of interest" description="Disordered" evidence="2">
    <location>
        <begin position="319"/>
        <end position="340"/>
    </location>
</feature>
<dbReference type="InterPro" id="IPR013087">
    <property type="entry name" value="Znf_C2H2_type"/>
</dbReference>
<dbReference type="PANTHER" id="PTHR13309">
    <property type="entry name" value="NUCLEAR FRAGILE X MENTAL RETARDATION PROTEIN INTERACTING PROTEIN 1"/>
    <property type="match status" value="1"/>
</dbReference>
<feature type="domain" description="C2H2-type" evidence="3">
    <location>
        <begin position="25"/>
        <end position="47"/>
    </location>
</feature>
<reference evidence="4 5" key="1">
    <citation type="submission" date="2020-04" db="EMBL/GenBank/DDBJ databases">
        <authorList>
            <person name="Wallbank WR R."/>
            <person name="Pardo Diaz C."/>
            <person name="Kozak K."/>
            <person name="Martin S."/>
            <person name="Jiggins C."/>
            <person name="Moest M."/>
            <person name="Warren A I."/>
            <person name="Byers J.R.P. K."/>
            <person name="Montejo-Kovacevich G."/>
            <person name="Yen C E."/>
        </authorList>
    </citation>
    <scope>NUCLEOTIDE SEQUENCE [LARGE SCALE GENOMIC DNA]</scope>
</reference>
<evidence type="ECO:0000313" key="4">
    <source>
        <dbReference type="EMBL" id="CAB3250030.1"/>
    </source>
</evidence>
<organism evidence="4 5">
    <name type="scientific">Arctia plantaginis</name>
    <name type="common">Wood tiger moth</name>
    <name type="synonym">Phalaena plantaginis</name>
    <dbReference type="NCBI Taxonomy" id="874455"/>
    <lineage>
        <taxon>Eukaryota</taxon>
        <taxon>Metazoa</taxon>
        <taxon>Ecdysozoa</taxon>
        <taxon>Arthropoda</taxon>
        <taxon>Hexapoda</taxon>
        <taxon>Insecta</taxon>
        <taxon>Pterygota</taxon>
        <taxon>Neoptera</taxon>
        <taxon>Endopterygota</taxon>
        <taxon>Lepidoptera</taxon>
        <taxon>Glossata</taxon>
        <taxon>Ditrysia</taxon>
        <taxon>Noctuoidea</taxon>
        <taxon>Erebidae</taxon>
        <taxon>Arctiinae</taxon>
        <taxon>Arctia</taxon>
    </lineage>
</organism>
<dbReference type="GO" id="GO:0008270">
    <property type="term" value="F:zinc ion binding"/>
    <property type="evidence" value="ECO:0007669"/>
    <property type="project" value="UniProtKB-KW"/>
</dbReference>
<feature type="region of interest" description="Disordered" evidence="2">
    <location>
        <begin position="1"/>
        <end position="23"/>
    </location>
</feature>
<dbReference type="SMART" id="SM00355">
    <property type="entry name" value="ZnF_C2H2"/>
    <property type="match status" value="2"/>
</dbReference>
<dbReference type="PANTHER" id="PTHR13309:SF0">
    <property type="entry name" value="FMR1-INTERACTING PROTEIN NUFIP1"/>
    <property type="match status" value="1"/>
</dbReference>
<protein>
    <recommendedName>
        <fullName evidence="3">C2H2-type domain-containing protein</fullName>
    </recommendedName>
</protein>
<dbReference type="AlphaFoldDB" id="A0A8S1AKN7"/>
<keyword evidence="1" id="KW-0479">Metal-binding</keyword>
<dbReference type="PROSITE" id="PS50157">
    <property type="entry name" value="ZINC_FINGER_C2H2_2"/>
    <property type="match status" value="1"/>
</dbReference>
<proteinExistence type="predicted"/>
<dbReference type="InterPro" id="IPR039136">
    <property type="entry name" value="NUFIP1-like"/>
</dbReference>
<keyword evidence="1" id="KW-0863">Zinc-finger</keyword>
<accession>A0A8S1AKN7</accession>
<dbReference type="OrthoDB" id="273070at2759"/>
<keyword evidence="1" id="KW-0862">Zinc</keyword>
<evidence type="ECO:0000256" key="1">
    <source>
        <dbReference type="PROSITE-ProRule" id="PRU00042"/>
    </source>
</evidence>
<dbReference type="GO" id="GO:0005634">
    <property type="term" value="C:nucleus"/>
    <property type="evidence" value="ECO:0007669"/>
    <property type="project" value="TreeGrafter"/>
</dbReference>
<feature type="region of interest" description="Disordered" evidence="2">
    <location>
        <begin position="122"/>
        <end position="160"/>
    </location>
</feature>
<dbReference type="Proteomes" id="UP000494106">
    <property type="component" value="Unassembled WGS sequence"/>
</dbReference>
<sequence length="430" mass="49414">MSAPFFTHVANRPMNNSTTENNGEHWCETCDRGFPTAEILEKHKQQHQKCSIDGCQFVAHPKVITRHIQMQHASGLYKKISKLNNPEEIKKWREERKKKYPTITNIEKKAAEYEEKVKRGEKMALKQSRSKVAKSTDQPAARDSFNKKNHRTNKSNINQQKIRIKNDQPPPKKVPKITPKVPSVVEKNKLKPFTGILSISMDDDDTAEDVCNLINPDNSLIEEDEYNEDHIKQPIAKPVQEPVLCGALSSLMCDYGSSDEDNENDNKTTNVAKPLPPQKIERLHKNVETIYNNDTNNHMVTVNSNIKEDLDNVTTNNLENNLDQTIKNQDDSDNDSGPEEVKIDKMNITEPPCTSSTTSLEISKTKRVPSNAKKGFLSRNDHRQHNSYKQKVPSTLLKKLLYKEIRQERNIVLQCIRYIKQMNYFDKPNK</sequence>
<comment type="caution">
    <text evidence="4">The sequence shown here is derived from an EMBL/GenBank/DDBJ whole genome shotgun (WGS) entry which is preliminary data.</text>
</comment>